<sequence length="98" mass="11535">MSIFEIRSNIAESLSRDVLENNQQTLPQKLFRVLDVILSLLEMLANTYGEQFCKITKAKQQGVYVKELDSFMISEAMFSIMENFLLKRNPPFLYFLFR</sequence>
<protein>
    <submittedName>
        <fullName evidence="1">Uncharacterized protein</fullName>
    </submittedName>
</protein>
<dbReference type="AlphaFoldDB" id="D3HTQ4"/>
<keyword evidence="2" id="KW-1185">Reference proteome</keyword>
<reference evidence="1 2" key="1">
    <citation type="journal article" date="2010" name="PLoS Genet.">
        <title>Analysis of the Legionella longbeachae genome and transcriptome uncovers unique strategies to cause Legionnaires' disease.</title>
        <authorList>
            <person name="Cazalet C."/>
            <person name="Gomez-Valero L."/>
            <person name="Rusniok C."/>
            <person name="Lomma M."/>
            <person name="Dervins-Ravault D."/>
            <person name="Newton H."/>
            <person name="Sansom F."/>
            <person name="Jarraud S."/>
            <person name="Zidane N."/>
            <person name="Ma L."/>
            <person name="Bouchier C."/>
            <person name="Etienne J."/>
            <person name="Hartland E."/>
            <person name="Buchrieser C."/>
        </authorList>
    </citation>
    <scope>NUCLEOTIDE SEQUENCE [LARGE SCALE GENOMIC DNA]</scope>
    <source>
        <strain evidence="1 2">NSW150</strain>
    </source>
</reference>
<dbReference type="EMBL" id="FN650140">
    <property type="protein sequence ID" value="CBJ12303.1"/>
    <property type="molecule type" value="Genomic_DNA"/>
</dbReference>
<dbReference type="GeneID" id="40926140"/>
<dbReference type="HOGENOM" id="CLU_2330275_0_0_6"/>
<organism evidence="1 2">
    <name type="scientific">Legionella longbeachae serogroup 1 (strain NSW150)</name>
    <dbReference type="NCBI Taxonomy" id="661367"/>
    <lineage>
        <taxon>Bacteria</taxon>
        <taxon>Pseudomonadati</taxon>
        <taxon>Pseudomonadota</taxon>
        <taxon>Gammaproteobacteria</taxon>
        <taxon>Legionellales</taxon>
        <taxon>Legionellaceae</taxon>
        <taxon>Legionella</taxon>
    </lineage>
</organism>
<dbReference type="Proteomes" id="UP000001060">
    <property type="component" value="Chromosome"/>
</dbReference>
<evidence type="ECO:0000313" key="2">
    <source>
        <dbReference type="Proteomes" id="UP000001060"/>
    </source>
</evidence>
<name>D3HTQ4_LEGLN</name>
<evidence type="ECO:0000313" key="1">
    <source>
        <dbReference type="EMBL" id="CBJ12303.1"/>
    </source>
</evidence>
<dbReference type="RefSeq" id="WP_012979205.1">
    <property type="nucleotide sequence ID" value="NC_013861.1"/>
</dbReference>
<accession>D3HTQ4</accession>
<proteinExistence type="predicted"/>
<dbReference type="OrthoDB" id="9996650at2"/>
<dbReference type="STRING" id="661367.LLO_1921"/>
<gene>
    <name evidence="1" type="ordered locus">LLO_1921</name>
</gene>
<dbReference type="KEGG" id="llo:LLO_1921"/>